<keyword evidence="9" id="KW-1185">Reference proteome</keyword>
<evidence type="ECO:0000256" key="5">
    <source>
        <dbReference type="ARBA" id="ARBA00023136"/>
    </source>
</evidence>
<proteinExistence type="predicted"/>
<organism evidence="8 9">
    <name type="scientific">Sutcliffiella tianshenii</name>
    <dbReference type="NCBI Taxonomy" id="1463404"/>
    <lineage>
        <taxon>Bacteria</taxon>
        <taxon>Bacillati</taxon>
        <taxon>Bacillota</taxon>
        <taxon>Bacilli</taxon>
        <taxon>Bacillales</taxon>
        <taxon>Bacillaceae</taxon>
        <taxon>Sutcliffiella</taxon>
    </lineage>
</organism>
<accession>A0ABS2NWJ7</accession>
<name>A0ABS2NWJ7_9BACI</name>
<keyword evidence="5 6" id="KW-0472">Membrane</keyword>
<comment type="subcellular location">
    <subcellularLocation>
        <location evidence="1">Cell membrane</location>
    </subcellularLocation>
</comment>
<keyword evidence="8" id="KW-0969">Cilium</keyword>
<evidence type="ECO:0000256" key="6">
    <source>
        <dbReference type="SAM" id="Phobius"/>
    </source>
</evidence>
<dbReference type="InterPro" id="IPR022781">
    <property type="entry name" value="Flagellar_biosynth_FliO"/>
</dbReference>
<keyword evidence="2" id="KW-1003">Cell membrane</keyword>
<reference evidence="8 9" key="1">
    <citation type="submission" date="2021-01" db="EMBL/GenBank/DDBJ databases">
        <title>Genomic Encyclopedia of Type Strains, Phase IV (KMG-IV): sequencing the most valuable type-strain genomes for metagenomic binning, comparative biology and taxonomic classification.</title>
        <authorList>
            <person name="Goeker M."/>
        </authorList>
    </citation>
    <scope>NUCLEOTIDE SEQUENCE [LARGE SCALE GENOMIC DNA]</scope>
    <source>
        <strain evidence="8 9">DSM 25879</strain>
    </source>
</reference>
<dbReference type="EMBL" id="JAFBED010000002">
    <property type="protein sequence ID" value="MBM7618999.1"/>
    <property type="molecule type" value="Genomic_DNA"/>
</dbReference>
<sequence>MHANMIKISIAIILLFFLLPSPFTASQQGEGGSMMVDEMFKENNEKEKPATTEKDQTESFKDTEMVNQTSVPTVTLWDFVKMIFALGFVLLLIYCALRFINKRNKWFDNGRSVENIGGTNLGNNKSLQLVKVGNSILVVGVGDSINLLKEITDEKEAELLLEAYQNKTDAAPLTKETFKEWMNKLPLNKSTGNTNQFSSLLKEQIGQLSQDRKKKISELDEKEGRGQ</sequence>
<dbReference type="RefSeq" id="WP_204413697.1">
    <property type="nucleotide sequence ID" value="NZ_JAFBED010000002.1"/>
</dbReference>
<keyword evidence="3 6" id="KW-0812">Transmembrane</keyword>
<keyword evidence="8" id="KW-0966">Cell projection</keyword>
<evidence type="ECO:0000256" key="7">
    <source>
        <dbReference type="SAM" id="SignalP"/>
    </source>
</evidence>
<feature type="transmembrane region" description="Helical" evidence="6">
    <location>
        <begin position="79"/>
        <end position="97"/>
    </location>
</feature>
<dbReference type="Pfam" id="PF04347">
    <property type="entry name" value="FliO"/>
    <property type="match status" value="1"/>
</dbReference>
<dbReference type="Proteomes" id="UP000737402">
    <property type="component" value="Unassembled WGS sequence"/>
</dbReference>
<evidence type="ECO:0000256" key="1">
    <source>
        <dbReference type="ARBA" id="ARBA00004236"/>
    </source>
</evidence>
<feature type="chain" id="PRO_5047211433" evidence="7">
    <location>
        <begin position="26"/>
        <end position="227"/>
    </location>
</feature>
<evidence type="ECO:0000256" key="3">
    <source>
        <dbReference type="ARBA" id="ARBA00022692"/>
    </source>
</evidence>
<keyword evidence="8" id="KW-0282">Flagellum</keyword>
<feature type="signal peptide" evidence="7">
    <location>
        <begin position="1"/>
        <end position="25"/>
    </location>
</feature>
<evidence type="ECO:0000256" key="4">
    <source>
        <dbReference type="ARBA" id="ARBA00022989"/>
    </source>
</evidence>
<keyword evidence="4 6" id="KW-1133">Transmembrane helix</keyword>
<evidence type="ECO:0000313" key="9">
    <source>
        <dbReference type="Proteomes" id="UP000737402"/>
    </source>
</evidence>
<evidence type="ECO:0000256" key="2">
    <source>
        <dbReference type="ARBA" id="ARBA00022475"/>
    </source>
</evidence>
<keyword evidence="7" id="KW-0732">Signal</keyword>
<protein>
    <submittedName>
        <fullName evidence="8">Flagellar protein FliO/FliZ</fullName>
    </submittedName>
</protein>
<comment type="caution">
    <text evidence="8">The sequence shown here is derived from an EMBL/GenBank/DDBJ whole genome shotgun (WGS) entry which is preliminary data.</text>
</comment>
<gene>
    <name evidence="8" type="ORF">JOC95_000848</name>
</gene>
<evidence type="ECO:0000313" key="8">
    <source>
        <dbReference type="EMBL" id="MBM7618999.1"/>
    </source>
</evidence>